<keyword evidence="4" id="KW-1185">Reference proteome</keyword>
<feature type="compositionally biased region" description="Basic and acidic residues" evidence="1">
    <location>
        <begin position="293"/>
        <end position="304"/>
    </location>
</feature>
<dbReference type="PROSITE" id="PS50020">
    <property type="entry name" value="WW_DOMAIN_2"/>
    <property type="match status" value="2"/>
</dbReference>
<dbReference type="GO" id="GO:0000398">
    <property type="term" value="P:mRNA splicing, via spliceosome"/>
    <property type="evidence" value="ECO:0007669"/>
    <property type="project" value="InterPro"/>
</dbReference>
<dbReference type="InterPro" id="IPR040023">
    <property type="entry name" value="WBP4"/>
</dbReference>
<name>A0AAD1R5G4_PELCU</name>
<evidence type="ECO:0000256" key="1">
    <source>
        <dbReference type="SAM" id="MobiDB-lite"/>
    </source>
</evidence>
<feature type="compositionally biased region" description="Basic and acidic residues" evidence="1">
    <location>
        <begin position="311"/>
        <end position="322"/>
    </location>
</feature>
<evidence type="ECO:0000313" key="4">
    <source>
        <dbReference type="Proteomes" id="UP001295444"/>
    </source>
</evidence>
<dbReference type="CDD" id="cd00201">
    <property type="entry name" value="WW"/>
    <property type="match status" value="2"/>
</dbReference>
<dbReference type="AlphaFoldDB" id="A0AAD1R5G4"/>
<dbReference type="SMART" id="SM00456">
    <property type="entry name" value="WW"/>
    <property type="match status" value="2"/>
</dbReference>
<dbReference type="SUPFAM" id="SSF51045">
    <property type="entry name" value="WW domain"/>
    <property type="match status" value="2"/>
</dbReference>
<dbReference type="InterPro" id="IPR036020">
    <property type="entry name" value="WW_dom_sf"/>
</dbReference>
<feature type="region of interest" description="Disordered" evidence="1">
    <location>
        <begin position="493"/>
        <end position="512"/>
    </location>
</feature>
<reference evidence="3" key="1">
    <citation type="submission" date="2022-03" db="EMBL/GenBank/DDBJ databases">
        <authorList>
            <person name="Alioto T."/>
            <person name="Alioto T."/>
            <person name="Gomez Garrido J."/>
        </authorList>
    </citation>
    <scope>NUCLEOTIDE SEQUENCE</scope>
</reference>
<dbReference type="PROSITE" id="PS01159">
    <property type="entry name" value="WW_DOMAIN_1"/>
    <property type="match status" value="2"/>
</dbReference>
<protein>
    <submittedName>
        <fullName evidence="3">WW domain-binding 4</fullName>
    </submittedName>
</protein>
<organism evidence="3 4">
    <name type="scientific">Pelobates cultripes</name>
    <name type="common">Western spadefoot toad</name>
    <dbReference type="NCBI Taxonomy" id="61616"/>
    <lineage>
        <taxon>Eukaryota</taxon>
        <taxon>Metazoa</taxon>
        <taxon>Chordata</taxon>
        <taxon>Craniata</taxon>
        <taxon>Vertebrata</taxon>
        <taxon>Euteleostomi</taxon>
        <taxon>Amphibia</taxon>
        <taxon>Batrachia</taxon>
        <taxon>Anura</taxon>
        <taxon>Pelobatoidea</taxon>
        <taxon>Pelobatidae</taxon>
        <taxon>Pelobates</taxon>
    </lineage>
</organism>
<dbReference type="GO" id="GO:0003723">
    <property type="term" value="F:RNA binding"/>
    <property type="evidence" value="ECO:0007669"/>
    <property type="project" value="TreeGrafter"/>
</dbReference>
<dbReference type="InterPro" id="IPR001202">
    <property type="entry name" value="WW_dom"/>
</dbReference>
<evidence type="ECO:0000313" key="3">
    <source>
        <dbReference type="EMBL" id="CAH2223993.1"/>
    </source>
</evidence>
<sequence>MERNDQLGRQPAPGHPLSPDVTRDRYQPALGALSDRGSVTLLPPPTNPASLGRGGGCNKQTWNGPARPPYGALRSRACLAVKIGPARPPYTVHGAATGDYAARVADSVIAEPIHNTSKPTWLITGNHSQRSFVLTSVEFHERGKNHKENVTKKISEIKQRSMDKAKQDAKMSKEFAAMEEAALKAYEEDLKRLEGTAPAPAPHSVQHNKSRDEEKWKEIEALEKHHAKRQWTKGVSPEGYPYYYNLLTGESRWEEPEGFQEKSNTSKNTTTSTTWVEGVSEEGYTYYYNTETGESRWEKPEEMHPVVPSKDTAEEGEATKEDTEAEVVETDSTPETPAEDAPNTQKPKINFRSKKETESDIVGESESGLEQKESESGLEQKESKSEPEESDSGSEKNLSEAESDHKAVVDEAVEEKQPTAKRPKQSKPNPYGVWEEVKDEEDPYESVDLELPSVEYDLPPVSLPDIPHEPNVKFKEKTITSLGDTVEGTSVFKKRKLENGKSRSIRQRVNDQ</sequence>
<dbReference type="Pfam" id="PF00397">
    <property type="entry name" value="WW"/>
    <property type="match status" value="2"/>
</dbReference>
<evidence type="ECO:0000259" key="2">
    <source>
        <dbReference type="PROSITE" id="PS50020"/>
    </source>
</evidence>
<dbReference type="Proteomes" id="UP001295444">
    <property type="component" value="Chromosome 01"/>
</dbReference>
<feature type="compositionally biased region" description="Low complexity" evidence="1">
    <location>
        <begin position="281"/>
        <end position="292"/>
    </location>
</feature>
<feature type="compositionally biased region" description="Basic and acidic residues" evidence="1">
    <location>
        <begin position="369"/>
        <end position="418"/>
    </location>
</feature>
<dbReference type="PANTHER" id="PTHR13173">
    <property type="entry name" value="WW DOMAIN BINDING PROTEIN 4"/>
    <property type="match status" value="1"/>
</dbReference>
<dbReference type="Gene3D" id="2.20.70.10">
    <property type="match status" value="2"/>
</dbReference>
<dbReference type="EMBL" id="OW240912">
    <property type="protein sequence ID" value="CAH2223993.1"/>
    <property type="molecule type" value="Genomic_DNA"/>
</dbReference>
<accession>A0AAD1R5G4</accession>
<dbReference type="GO" id="GO:0071011">
    <property type="term" value="C:precatalytic spliceosome"/>
    <property type="evidence" value="ECO:0007669"/>
    <property type="project" value="TreeGrafter"/>
</dbReference>
<proteinExistence type="predicted"/>
<feature type="region of interest" description="Disordered" evidence="1">
    <location>
        <begin position="254"/>
        <end position="445"/>
    </location>
</feature>
<feature type="region of interest" description="Disordered" evidence="1">
    <location>
        <begin position="1"/>
        <end position="58"/>
    </location>
</feature>
<dbReference type="PANTHER" id="PTHR13173:SF10">
    <property type="entry name" value="WW DOMAIN-BINDING PROTEIN 4"/>
    <property type="match status" value="1"/>
</dbReference>
<feature type="domain" description="WW" evidence="2">
    <location>
        <begin position="231"/>
        <end position="258"/>
    </location>
</feature>
<feature type="domain" description="WW" evidence="2">
    <location>
        <begin position="269"/>
        <end position="302"/>
    </location>
</feature>
<feature type="compositionally biased region" description="Low complexity" evidence="1">
    <location>
        <begin position="262"/>
        <end position="274"/>
    </location>
</feature>
<gene>
    <name evidence="3" type="ORF">PECUL_23A037048</name>
</gene>